<name>A0A2H6KEC4_9APIC</name>
<evidence type="ECO:0000256" key="1">
    <source>
        <dbReference type="SAM" id="SignalP"/>
    </source>
</evidence>
<protein>
    <submittedName>
        <fullName evidence="2">NUDIX hydrolase, putative</fullName>
    </submittedName>
</protein>
<keyword evidence="3" id="KW-1185">Reference proteome</keyword>
<reference evidence="2 3" key="1">
    <citation type="journal article" date="2017" name="BMC Genomics">
        <title>Whole-genome assembly of Babesia ovata and comparative genomics between closely related pathogens.</title>
        <authorList>
            <person name="Yamagishi J."/>
            <person name="Asada M."/>
            <person name="Hakimi H."/>
            <person name="Tanaka T.Q."/>
            <person name="Sugimoto C."/>
            <person name="Kawazu S."/>
        </authorList>
    </citation>
    <scope>NUCLEOTIDE SEQUENCE [LARGE SCALE GENOMIC DNA]</scope>
    <source>
        <strain evidence="2 3">Miyake</strain>
    </source>
</reference>
<dbReference type="EMBL" id="BDSA01000003">
    <property type="protein sequence ID" value="GBE61343.1"/>
    <property type="molecule type" value="Genomic_DNA"/>
</dbReference>
<accession>A0A2H6KEC4</accession>
<feature type="signal peptide" evidence="1">
    <location>
        <begin position="1"/>
        <end position="17"/>
    </location>
</feature>
<proteinExistence type="predicted"/>
<feature type="chain" id="PRO_5014129062" evidence="1">
    <location>
        <begin position="18"/>
        <end position="228"/>
    </location>
</feature>
<dbReference type="AlphaFoldDB" id="A0A2H6KEC4"/>
<evidence type="ECO:0000313" key="3">
    <source>
        <dbReference type="Proteomes" id="UP000236319"/>
    </source>
</evidence>
<sequence>MNVCSVVLLAKVIAASGNQLMAQMSNDESLMRVAVQRVFQQPLVADPDACQRPQDYGEVLQVVVLEILGDLFAERRVELVVFQAGVAVRIHDRRNFIGSELMRRVLDTLRHHEHPELVQVLGVPKREGDVGDTFGVYSVQAVADEIAKHSNVIAVELRQVPFEHQQVNDAVEYFLVECLDLLSQSGTFLLYLCVELLQLGANMIENHTLLFESVLYYCGTGQCVEHDG</sequence>
<gene>
    <name evidence="2" type="ORF">BOVATA_028360</name>
</gene>
<organism evidence="2 3">
    <name type="scientific">Babesia ovata</name>
    <dbReference type="NCBI Taxonomy" id="189622"/>
    <lineage>
        <taxon>Eukaryota</taxon>
        <taxon>Sar</taxon>
        <taxon>Alveolata</taxon>
        <taxon>Apicomplexa</taxon>
        <taxon>Aconoidasida</taxon>
        <taxon>Piroplasmida</taxon>
        <taxon>Babesiidae</taxon>
        <taxon>Babesia</taxon>
    </lineage>
</organism>
<dbReference type="OrthoDB" id="10641114at2759"/>
<dbReference type="RefSeq" id="XP_028867586.1">
    <property type="nucleotide sequence ID" value="XM_029011753.1"/>
</dbReference>
<dbReference type="Proteomes" id="UP000236319">
    <property type="component" value="Unassembled WGS sequence"/>
</dbReference>
<dbReference type="GO" id="GO:0016787">
    <property type="term" value="F:hydrolase activity"/>
    <property type="evidence" value="ECO:0007669"/>
    <property type="project" value="UniProtKB-KW"/>
</dbReference>
<dbReference type="VEuPathDB" id="PiroplasmaDB:BOVATA_028360"/>
<comment type="caution">
    <text evidence="2">The sequence shown here is derived from an EMBL/GenBank/DDBJ whole genome shotgun (WGS) entry which is preliminary data.</text>
</comment>
<evidence type="ECO:0000313" key="2">
    <source>
        <dbReference type="EMBL" id="GBE61343.1"/>
    </source>
</evidence>
<keyword evidence="2" id="KW-0378">Hydrolase</keyword>
<keyword evidence="1" id="KW-0732">Signal</keyword>
<dbReference type="GeneID" id="39875113"/>